<dbReference type="GO" id="GO:0016491">
    <property type="term" value="F:oxidoreductase activity"/>
    <property type="evidence" value="ECO:0007669"/>
    <property type="project" value="UniProtKB-KW"/>
</dbReference>
<keyword evidence="1" id="KW-0285">Flavoprotein</keyword>
<evidence type="ECO:0000256" key="2">
    <source>
        <dbReference type="ARBA" id="ARBA00022827"/>
    </source>
</evidence>
<keyword evidence="2" id="KW-0274">FAD</keyword>
<dbReference type="PRINTS" id="PR00420">
    <property type="entry name" value="RNGMNOXGNASE"/>
</dbReference>
<dbReference type="InterPro" id="IPR036188">
    <property type="entry name" value="FAD/NAD-bd_sf"/>
</dbReference>
<proteinExistence type="predicted"/>
<dbReference type="InterPro" id="IPR050631">
    <property type="entry name" value="PheA/TfdB_FAD_monoxygenase"/>
</dbReference>
<dbReference type="PANTHER" id="PTHR43476">
    <property type="entry name" value="3-(3-HYDROXY-PHENYL)PROPIONATE/3-HYDROXYCINNAMIC ACID HYDROXYLASE"/>
    <property type="match status" value="1"/>
</dbReference>
<protein>
    <recommendedName>
        <fullName evidence="4">FAD-binding domain-containing protein</fullName>
    </recommendedName>
</protein>
<dbReference type="RefSeq" id="XP_008726389.1">
    <property type="nucleotide sequence ID" value="XM_008728167.1"/>
</dbReference>
<dbReference type="SUPFAM" id="SSF51905">
    <property type="entry name" value="FAD/NAD(P)-binding domain"/>
    <property type="match status" value="1"/>
</dbReference>
<accession>V9DDR0</accession>
<dbReference type="EMBL" id="KB822704">
    <property type="protein sequence ID" value="ETI24453.1"/>
    <property type="molecule type" value="Genomic_DNA"/>
</dbReference>
<reference evidence="5 6" key="1">
    <citation type="submission" date="2013-03" db="EMBL/GenBank/DDBJ databases">
        <title>The Genome Sequence of Cladophialophora carrionii CBS 160.54.</title>
        <authorList>
            <consortium name="The Broad Institute Genomics Platform"/>
            <person name="Cuomo C."/>
            <person name="de Hoog S."/>
            <person name="Gorbushina A."/>
            <person name="Walker B."/>
            <person name="Young S.K."/>
            <person name="Zeng Q."/>
            <person name="Gargeya S."/>
            <person name="Fitzgerald M."/>
            <person name="Haas B."/>
            <person name="Abouelleil A."/>
            <person name="Allen A.W."/>
            <person name="Alvarado L."/>
            <person name="Arachchi H.M."/>
            <person name="Berlin A.M."/>
            <person name="Chapman S.B."/>
            <person name="Gainer-Dewar J."/>
            <person name="Goldberg J."/>
            <person name="Griggs A."/>
            <person name="Gujja S."/>
            <person name="Hansen M."/>
            <person name="Howarth C."/>
            <person name="Imamovic A."/>
            <person name="Ireland A."/>
            <person name="Larimer J."/>
            <person name="McCowan C."/>
            <person name="Murphy C."/>
            <person name="Pearson M."/>
            <person name="Poon T.W."/>
            <person name="Priest M."/>
            <person name="Roberts A."/>
            <person name="Saif S."/>
            <person name="Shea T."/>
            <person name="Sisk P."/>
            <person name="Sykes S."/>
            <person name="Wortman J."/>
            <person name="Nusbaum C."/>
            <person name="Birren B."/>
        </authorList>
    </citation>
    <scope>NUCLEOTIDE SEQUENCE [LARGE SCALE GENOMIC DNA]</scope>
    <source>
        <strain evidence="5 6">CBS 160.54</strain>
    </source>
</reference>
<gene>
    <name evidence="5" type="ORF">G647_03822</name>
</gene>
<dbReference type="OrthoDB" id="10016252at2759"/>
<keyword evidence="3" id="KW-0560">Oxidoreductase</keyword>
<evidence type="ECO:0000256" key="3">
    <source>
        <dbReference type="ARBA" id="ARBA00023002"/>
    </source>
</evidence>
<dbReference type="HOGENOM" id="CLU_009665_2_1_1"/>
<dbReference type="GeneID" id="19982315"/>
<dbReference type="Proteomes" id="UP000030678">
    <property type="component" value="Unassembled WGS sequence"/>
</dbReference>
<evidence type="ECO:0000259" key="4">
    <source>
        <dbReference type="Pfam" id="PF01494"/>
    </source>
</evidence>
<organism evidence="5 6">
    <name type="scientific">Cladophialophora carrionii CBS 160.54</name>
    <dbReference type="NCBI Taxonomy" id="1279043"/>
    <lineage>
        <taxon>Eukaryota</taxon>
        <taxon>Fungi</taxon>
        <taxon>Dikarya</taxon>
        <taxon>Ascomycota</taxon>
        <taxon>Pezizomycotina</taxon>
        <taxon>Eurotiomycetes</taxon>
        <taxon>Chaetothyriomycetidae</taxon>
        <taxon>Chaetothyriales</taxon>
        <taxon>Herpotrichiellaceae</taxon>
        <taxon>Cladophialophora</taxon>
    </lineage>
</organism>
<dbReference type="VEuPathDB" id="FungiDB:G647_03822"/>
<dbReference type="AlphaFoldDB" id="V9DDR0"/>
<dbReference type="Pfam" id="PF01494">
    <property type="entry name" value="FAD_binding_3"/>
    <property type="match status" value="1"/>
</dbReference>
<feature type="domain" description="FAD-binding" evidence="4">
    <location>
        <begin position="4"/>
        <end position="383"/>
    </location>
</feature>
<evidence type="ECO:0000256" key="1">
    <source>
        <dbReference type="ARBA" id="ARBA00022630"/>
    </source>
</evidence>
<dbReference type="PANTHER" id="PTHR43476:SF5">
    <property type="entry name" value="FAD-DEPENDENT MONOOXYGENASE"/>
    <property type="match status" value="1"/>
</dbReference>
<name>V9DDR0_9EURO</name>
<dbReference type="GO" id="GO:0071949">
    <property type="term" value="F:FAD binding"/>
    <property type="evidence" value="ECO:0007669"/>
    <property type="project" value="InterPro"/>
</dbReference>
<evidence type="ECO:0000313" key="6">
    <source>
        <dbReference type="Proteomes" id="UP000030678"/>
    </source>
</evidence>
<dbReference type="InterPro" id="IPR002938">
    <property type="entry name" value="FAD-bd"/>
</dbReference>
<dbReference type="Gene3D" id="3.30.9.10">
    <property type="entry name" value="D-Amino Acid Oxidase, subunit A, domain 2"/>
    <property type="match status" value="1"/>
</dbReference>
<dbReference type="Gene3D" id="3.50.50.60">
    <property type="entry name" value="FAD/NAD(P)-binding domain"/>
    <property type="match status" value="1"/>
</dbReference>
<evidence type="ECO:0000313" key="5">
    <source>
        <dbReference type="EMBL" id="ETI24453.1"/>
    </source>
</evidence>
<sequence length="440" mass="48318">MKSKTSVLISGAGPVGLLIALRLGQAGIDTLLVEKHASLQPATRAMVYMPVVIPVLTALGIFDKVREEAFLNTEGITWRDATGRPLGRLRLGMSLPESGHDGDGGDQLFGGVLLLGQWKMARLILDEITQYPCVEVCFGVECVGIQERQQQEQQQQQHPTEATEAATTTAIVTLHERGTGAEIAIEATYVVGADGANSSVRRIMSIPFHGFSYPWKMIGADVLYDFVAEEGFSPVNFIVHPVDWAVVAFTGEEEDGHRHGSGKRPLWRVAYVEPPDLPAGRDDYVARARDRIPRCFMNRGSKEFELLRAEPYINSQKCAAQARKGRVVLAGDALHSNNPIGGLGLTGGICDAFAYGNALARVLSRGEPDSLLTECAETRRQTWLTVTDVLSQANIQRLYRFDDQGIVAAREAFFKRSNEDANFARDVRRGLDKMLSNTFE</sequence>